<organismHost>
    <name type="scientific">Escherichia coli</name>
    <dbReference type="NCBI Taxonomy" id="562"/>
</organismHost>
<proteinExistence type="predicted"/>
<accession>A0A482GK72</accession>
<dbReference type="Proteomes" id="UP000294673">
    <property type="component" value="Segment"/>
</dbReference>
<name>A0A482GK72_BPGOS</name>
<protein>
    <submittedName>
        <fullName evidence="1">Uncharacterized protein</fullName>
    </submittedName>
</protein>
<gene>
    <name evidence="1" type="ORF">Goslar_00006</name>
</gene>
<evidence type="ECO:0000313" key="2">
    <source>
        <dbReference type="Proteomes" id="UP000294673"/>
    </source>
</evidence>
<organism evidence="1 2">
    <name type="scientific">Escherichia phage vB_EcoM_Goslar</name>
    <dbReference type="NCBI Taxonomy" id="2502409"/>
    <lineage>
        <taxon>Viruses</taxon>
        <taxon>Duplodnaviria</taxon>
        <taxon>Heunggongvirae</taxon>
        <taxon>Uroviricota</taxon>
        <taxon>Caudoviricetes</taxon>
        <taxon>Chimalliviridae</taxon>
        <taxon>Goslarvirus</taxon>
        <taxon>Goslarvirus goslar</taxon>
    </lineage>
</organism>
<evidence type="ECO:0000313" key="1">
    <source>
        <dbReference type="EMBL" id="QBO63799.1"/>
    </source>
</evidence>
<sequence length="38" mass="4292">MLLILMERALLAGICAFSVKHAVAIMAEERRNTHNVLR</sequence>
<keyword evidence="2" id="KW-1185">Reference proteome</keyword>
<dbReference type="EMBL" id="MK327938">
    <property type="protein sequence ID" value="QBO63799.1"/>
    <property type="molecule type" value="Genomic_DNA"/>
</dbReference>
<reference evidence="1 2" key="1">
    <citation type="submission" date="2018-12" db="EMBL/GenBank/DDBJ databases">
        <title>Still something new to discover - new insights into E. coli phage diversity and taxonomy.</title>
        <authorList>
            <person name="Korf I.H.E."/>
            <person name="Adriaennsens E."/>
            <person name="Dreiseikelmann B."/>
            <person name="Kropinski A."/>
            <person name="Nimtz M."/>
            <person name="Meier-Kolthoff J.P."/>
            <person name="Rohde M."/>
            <person name="van Raaij M."/>
            <person name="Wittmann J."/>
        </authorList>
    </citation>
    <scope>NUCLEOTIDE SEQUENCE [LARGE SCALE GENOMIC DNA]</scope>
</reference>